<feature type="compositionally biased region" description="Basic and acidic residues" evidence="1">
    <location>
        <begin position="169"/>
        <end position="179"/>
    </location>
</feature>
<protein>
    <submittedName>
        <fullName evidence="3">Xin actin-binding repeat-containing protein 2-like isoform X2</fullName>
    </submittedName>
</protein>
<feature type="compositionally biased region" description="Low complexity" evidence="1">
    <location>
        <begin position="323"/>
        <end position="338"/>
    </location>
</feature>
<dbReference type="Proteomes" id="UP000515163">
    <property type="component" value="Unplaced"/>
</dbReference>
<feature type="compositionally biased region" description="Polar residues" evidence="1">
    <location>
        <begin position="231"/>
        <end position="252"/>
    </location>
</feature>
<feature type="region of interest" description="Disordered" evidence="1">
    <location>
        <begin position="38"/>
        <end position="83"/>
    </location>
</feature>
<feature type="region of interest" description="Disordered" evidence="1">
    <location>
        <begin position="1"/>
        <end position="25"/>
    </location>
</feature>
<feature type="compositionally biased region" description="Polar residues" evidence="1">
    <location>
        <begin position="1"/>
        <end position="15"/>
    </location>
</feature>
<feature type="compositionally biased region" description="Polar residues" evidence="1">
    <location>
        <begin position="185"/>
        <end position="202"/>
    </location>
</feature>
<dbReference type="AlphaFoldDB" id="A0A6P8H2I3"/>
<evidence type="ECO:0000313" key="2">
    <source>
        <dbReference type="Proteomes" id="UP000515163"/>
    </source>
</evidence>
<keyword evidence="2" id="KW-1185">Reference proteome</keyword>
<organism evidence="2 3">
    <name type="scientific">Actinia tenebrosa</name>
    <name type="common">Australian red waratah sea anemone</name>
    <dbReference type="NCBI Taxonomy" id="6105"/>
    <lineage>
        <taxon>Eukaryota</taxon>
        <taxon>Metazoa</taxon>
        <taxon>Cnidaria</taxon>
        <taxon>Anthozoa</taxon>
        <taxon>Hexacorallia</taxon>
        <taxon>Actiniaria</taxon>
        <taxon>Actiniidae</taxon>
        <taxon>Actinia</taxon>
    </lineage>
</organism>
<feature type="compositionally biased region" description="Basic and acidic residues" evidence="1">
    <location>
        <begin position="584"/>
        <end position="596"/>
    </location>
</feature>
<feature type="region of interest" description="Disordered" evidence="1">
    <location>
        <begin position="665"/>
        <end position="740"/>
    </location>
</feature>
<feature type="region of interest" description="Disordered" evidence="1">
    <location>
        <begin position="779"/>
        <end position="838"/>
    </location>
</feature>
<name>A0A6P8H2I3_ACTTE</name>
<proteinExistence type="predicted"/>
<feature type="region of interest" description="Disordered" evidence="1">
    <location>
        <begin position="165"/>
        <end position="343"/>
    </location>
</feature>
<sequence>MDFESNHQQVSVTEENVSKPMMEVQSISSATLADIVDNDSSDFQEQGKIAENELPRKGSTRRARDLFENQPMADSERSSHDVTVVSEGVATASRKKFESGMVSNTTSAESRQIDDLPEAGIASQAKSVFENRHQGSYTRYVDEGLNEIHGGLASSAREAFETGQVQNAETKKDLKDDIKPASGLALNTKTMFEQGNVSNVSSSKERDEEGALPSRGVASKTREQFEKGIVSNVSSSNENGIDNKPESGTASKNKALFEQGSSSAARSFFESGPKTTFTKQKETEEILSDSGLARNTRARFEKGEVIGAEGSPRTQKDDLPTQGSASGAKAAFEAASAERTYKKTTDIEKEMEMISQALQNPNRFDYDDEEDAKVDRKLVDDELKATAGKAAEARKRIEKGEFETHQHRTIDEEELQAAHGLAQDKKSLFESGQLNKQAKKTIDEEDLPVSRGIAMNTKSQIEQGSLVRKPKKMIEEEELPSSKGIAMEQKRLIDSGHYIQAGHKTIEDEDLPQATGAAQHQKTLFEKGVYEHAPKRTVDEEELAVAHGSAREQRMLFEKGVQEHSTRRTIDEEELQYSRGAASEQRKLFEQGVPEHKTKKTLNEEELAYASGNASEQRRLFEEGGAFERSPKKTMDDDEELAAARGAAQEQRRIFEEGHLVSKPKKYIEEEEFPGSMTAQRSAAEKNGEEFGNEPEESTAKKSVEEELSQIRGATSEQRRLFEQGNFQKGTTKKTIDDEDMSFASSNAALEQKRLFEQGHHESKVKKYLDEEEFPVSMTGRTVEVEQDEEPARYVSSDAKPGEIPSKFTSVNGTEETHDQDGSVSISVTSTQITADNE</sequence>
<reference evidence="3" key="1">
    <citation type="submission" date="2025-08" db="UniProtKB">
        <authorList>
            <consortium name="RefSeq"/>
        </authorList>
    </citation>
    <scope>IDENTIFICATION</scope>
    <source>
        <tissue evidence="3">Tentacle</tissue>
    </source>
</reference>
<accession>A0A6P8H2I3</accession>
<gene>
    <name evidence="3" type="primary">LOC116287130</name>
</gene>
<feature type="compositionally biased region" description="Basic and acidic residues" evidence="1">
    <location>
        <begin position="554"/>
        <end position="570"/>
    </location>
</feature>
<feature type="compositionally biased region" description="Basic and acidic residues" evidence="1">
    <location>
        <begin position="48"/>
        <end position="67"/>
    </location>
</feature>
<feature type="compositionally biased region" description="Low complexity" evidence="1">
    <location>
        <begin position="823"/>
        <end position="838"/>
    </location>
</feature>
<feature type="region of interest" description="Disordered" evidence="1">
    <location>
        <begin position="554"/>
        <end position="638"/>
    </location>
</feature>
<dbReference type="GeneID" id="116287130"/>
<dbReference type="RefSeq" id="XP_031549626.1">
    <property type="nucleotide sequence ID" value="XM_031693766.1"/>
</dbReference>
<evidence type="ECO:0000313" key="3">
    <source>
        <dbReference type="RefSeq" id="XP_031549626.1"/>
    </source>
</evidence>
<evidence type="ECO:0000256" key="1">
    <source>
        <dbReference type="SAM" id="MobiDB-lite"/>
    </source>
</evidence>
<dbReference type="OrthoDB" id="5971729at2759"/>